<comment type="caution">
    <text evidence="2">The sequence shown here is derived from an EMBL/GenBank/DDBJ whole genome shotgun (WGS) entry which is preliminary data.</text>
</comment>
<sequence length="207" mass="23264">MTILYQDEYLLVVNKPSGLLSLSGKNPLNKDSVHYRLVQDFPSALMAHRLDFGTSGVLLLALDKTTNANLTKQFQLRSVQKRYISLLMGHIADAEGMISVPIARDPPNFPRQKICWEAGKEAVSRYRVIRYLDNPSCSRVEFSPETGRTHQLRIHSLAVGHPILGCDLYGNSQSEGLAKRLMLHAHWIKFSHPHTGTSMQIEAPCPF</sequence>
<protein>
    <submittedName>
        <fullName evidence="2">tRNA pseudouridine32 synthase</fullName>
    </submittedName>
</protein>
<dbReference type="GO" id="GO:0000455">
    <property type="term" value="P:enzyme-directed rRNA pseudouridine synthesis"/>
    <property type="evidence" value="ECO:0007669"/>
    <property type="project" value="TreeGrafter"/>
</dbReference>
<dbReference type="CDD" id="cd02869">
    <property type="entry name" value="PseudoU_synth_RluA_like"/>
    <property type="match status" value="1"/>
</dbReference>
<dbReference type="InterPro" id="IPR050188">
    <property type="entry name" value="RluA_PseudoU_synthase"/>
</dbReference>
<evidence type="ECO:0000313" key="3">
    <source>
        <dbReference type="Proteomes" id="UP000006322"/>
    </source>
</evidence>
<dbReference type="EMBL" id="BAER01000017">
    <property type="protein sequence ID" value="GAC31439.1"/>
    <property type="molecule type" value="Genomic_DNA"/>
</dbReference>
<gene>
    <name evidence="2" type="primary">rluA</name>
    <name evidence="2" type="ORF">GPLA_0522</name>
</gene>
<proteinExistence type="predicted"/>
<dbReference type="STRING" id="1129793.GPLA_0522"/>
<dbReference type="Gene3D" id="3.30.2350.10">
    <property type="entry name" value="Pseudouridine synthase"/>
    <property type="match status" value="1"/>
</dbReference>
<evidence type="ECO:0000313" key="2">
    <source>
        <dbReference type="EMBL" id="GAC31439.1"/>
    </source>
</evidence>
<name>K6YFC7_9ALTE</name>
<feature type="domain" description="Pseudouridine synthase RsuA/RluA-like" evidence="1">
    <location>
        <begin position="9"/>
        <end position="156"/>
    </location>
</feature>
<dbReference type="Proteomes" id="UP000006322">
    <property type="component" value="Unassembled WGS sequence"/>
</dbReference>
<dbReference type="PROSITE" id="PS01129">
    <property type="entry name" value="PSI_RLU"/>
    <property type="match status" value="1"/>
</dbReference>
<dbReference type="GO" id="GO:0009982">
    <property type="term" value="F:pseudouridine synthase activity"/>
    <property type="evidence" value="ECO:0007669"/>
    <property type="project" value="InterPro"/>
</dbReference>
<dbReference type="InterPro" id="IPR020103">
    <property type="entry name" value="PsdUridine_synth_cat_dom_sf"/>
</dbReference>
<dbReference type="InterPro" id="IPR006224">
    <property type="entry name" value="PsdUridine_synth_RluA-like_CS"/>
</dbReference>
<dbReference type="GO" id="GO:0140098">
    <property type="term" value="F:catalytic activity, acting on RNA"/>
    <property type="evidence" value="ECO:0007669"/>
    <property type="project" value="UniProtKB-ARBA"/>
</dbReference>
<keyword evidence="3" id="KW-1185">Reference proteome</keyword>
<dbReference type="PANTHER" id="PTHR21600">
    <property type="entry name" value="MITOCHONDRIAL RNA PSEUDOURIDINE SYNTHASE"/>
    <property type="match status" value="1"/>
</dbReference>
<dbReference type="InterPro" id="IPR006145">
    <property type="entry name" value="PsdUridine_synth_RsuA/RluA"/>
</dbReference>
<evidence type="ECO:0000259" key="1">
    <source>
        <dbReference type="Pfam" id="PF00849"/>
    </source>
</evidence>
<dbReference type="SUPFAM" id="SSF55120">
    <property type="entry name" value="Pseudouridine synthase"/>
    <property type="match status" value="1"/>
</dbReference>
<dbReference type="GO" id="GO:0003723">
    <property type="term" value="F:RNA binding"/>
    <property type="evidence" value="ECO:0007669"/>
    <property type="project" value="InterPro"/>
</dbReference>
<dbReference type="PANTHER" id="PTHR21600:SF89">
    <property type="entry name" value="RIBOSOMAL LARGE SUBUNIT PSEUDOURIDINE SYNTHASE A"/>
    <property type="match status" value="1"/>
</dbReference>
<reference evidence="3" key="1">
    <citation type="journal article" date="2014" name="Environ. Microbiol.">
        <title>Comparative genomics of the marine bacterial genus Glaciecola reveals the high degree of genomic diversity and genomic characteristic for cold adaptation.</title>
        <authorList>
            <person name="Qin Q.L."/>
            <person name="Xie B.B."/>
            <person name="Yu Y."/>
            <person name="Shu Y.L."/>
            <person name="Rong J.C."/>
            <person name="Zhang Y.J."/>
            <person name="Zhao D.L."/>
            <person name="Chen X.L."/>
            <person name="Zhang X.Y."/>
            <person name="Chen B."/>
            <person name="Zhou B.C."/>
            <person name="Zhang Y.Z."/>
        </authorList>
    </citation>
    <scope>NUCLEOTIDE SEQUENCE [LARGE SCALE GENOMIC DNA]</scope>
    <source>
        <strain evidence="3">LMG 21857</strain>
    </source>
</reference>
<dbReference type="Pfam" id="PF00849">
    <property type="entry name" value="PseudoU_synth_2"/>
    <property type="match status" value="1"/>
</dbReference>
<dbReference type="AlphaFoldDB" id="K6YFC7"/>
<organism evidence="2 3">
    <name type="scientific">Paraglaciecola polaris LMG 21857</name>
    <dbReference type="NCBI Taxonomy" id="1129793"/>
    <lineage>
        <taxon>Bacteria</taxon>
        <taxon>Pseudomonadati</taxon>
        <taxon>Pseudomonadota</taxon>
        <taxon>Gammaproteobacteria</taxon>
        <taxon>Alteromonadales</taxon>
        <taxon>Alteromonadaceae</taxon>
        <taxon>Paraglaciecola</taxon>
    </lineage>
</organism>
<accession>K6YFC7</accession>